<reference evidence="2" key="1">
    <citation type="submission" date="2017-08" db="EMBL/GenBank/DDBJ databases">
        <authorList>
            <person name="Varghese N."/>
            <person name="Submissions S."/>
        </authorList>
    </citation>
    <scope>NUCLEOTIDE SEQUENCE [LARGE SCALE GENOMIC DNA]</scope>
    <source>
        <strain evidence="2">JA234</strain>
    </source>
</reference>
<accession>A0A285D7I7</accession>
<name>A0A285D7I7_9RHOB</name>
<gene>
    <name evidence="1" type="ORF">SAMN05878503_1481</name>
</gene>
<feature type="non-terminal residue" evidence="1">
    <location>
        <position position="954"/>
    </location>
</feature>
<organism evidence="1 2">
    <name type="scientific">Cereibacter ovatus</name>
    <dbReference type="NCBI Taxonomy" id="439529"/>
    <lineage>
        <taxon>Bacteria</taxon>
        <taxon>Pseudomonadati</taxon>
        <taxon>Pseudomonadota</taxon>
        <taxon>Alphaproteobacteria</taxon>
        <taxon>Rhodobacterales</taxon>
        <taxon>Paracoccaceae</taxon>
        <taxon>Cereibacter</taxon>
    </lineage>
</organism>
<sequence length="954" mass="100710">MMRIKFKGPVAGQPFGVSSGGKSASVTEWGVGAPFAFPGAIARSALNARMNVLTLPDADAIAITSGPSAGRITVRSDKKLSLDLTEYLGTDPVTFGYRATKAGADPVDGICTVTISENTQFSWDEGKKIFTDKTRWWGKGRHYVLPVDGNNRYLVERHPISKTFHFASDGLTAAQIAALKGVSEATVTSWWLVNPANTVPGETFRFGETPEYPLSIAFLSGISDRELGKSPWLLFRRGDVFNEAPSKLAGLSRRFPTYVGAYGTGPDPVFTVVPKINIRQNVVVQDIALATADGDDPSLALNSEFVIADGIRSHRAGITMQSPGAFSRGITLRRVWQVDSYRDVPEKASVLNGVTIWDPNLNRIQGIYLSSLDGGLLEDVFIDKSGWNDGYAYDQRITAPQPPSMYSHNIYCQGSSADLTVRRTICSRGALTGFQWRAGGVMEDLVTFGSNVGVLVGGSVSFGNTLGGPFAWVSNVLITEAGQRKTTAANFALARGIDANCPWGAYDRIAIVHSNAGTPLAEFGPSGQSIKPSEGRALNVTSEVVAYSVNAAIYNWLSASLGLSGNSPDQLLPGANEALAAGRTIGAWLDQKIGVTGSDFTDVAEHFRTLDEPWTEIRALHNWMMPAYGFAAITDRTVPTTLVFRPDDQGRTPGMRADIRADWSTGDLPGTAAGDSIDLDGHRVNWSMNPANAIADLDFGGGELTLWGGTLKPTGIVSGGGRLVLDYVSDFWCDGFTSSDPWDVVVQGEGRFVNTGAFSGACNMTVRSQAQAVLAHDAASFTVPSGRVLQIDGGAEVGFDGVANGAASITIAAGATLKLRPGMVLPFAGRQIPVPSIWGSARVTFRIGSTVTGLTSGATATILDVLNDTLDNGRLVLGDITGSFVAGETLNGAAICAWKELPAQNIATVTAATPVKLVPKIGKLATGPGTGAVTPTFTCGGTLDLTGLPVGTHT</sequence>
<proteinExistence type="predicted"/>
<evidence type="ECO:0000313" key="1">
    <source>
        <dbReference type="EMBL" id="SNX75316.1"/>
    </source>
</evidence>
<keyword evidence="2" id="KW-1185">Reference proteome</keyword>
<dbReference type="AlphaFoldDB" id="A0A285D7I7"/>
<dbReference type="Proteomes" id="UP000219467">
    <property type="component" value="Unassembled WGS sequence"/>
</dbReference>
<evidence type="ECO:0000313" key="2">
    <source>
        <dbReference type="Proteomes" id="UP000219467"/>
    </source>
</evidence>
<protein>
    <submittedName>
        <fullName evidence="1">Uncharacterized protein</fullName>
    </submittedName>
</protein>
<dbReference type="EMBL" id="OAOQ01000048">
    <property type="protein sequence ID" value="SNX75316.1"/>
    <property type="molecule type" value="Genomic_DNA"/>
</dbReference>